<reference evidence="2 3" key="1">
    <citation type="submission" date="2024-05" db="EMBL/GenBank/DDBJ databases">
        <authorList>
            <person name="Wallberg A."/>
        </authorList>
    </citation>
    <scope>NUCLEOTIDE SEQUENCE [LARGE SCALE GENOMIC DNA]</scope>
</reference>
<dbReference type="EMBL" id="CAXKWB010053862">
    <property type="protein sequence ID" value="CAL4174948.1"/>
    <property type="molecule type" value="Genomic_DNA"/>
</dbReference>
<evidence type="ECO:0008006" key="4">
    <source>
        <dbReference type="Google" id="ProtNLM"/>
    </source>
</evidence>
<evidence type="ECO:0000256" key="1">
    <source>
        <dbReference type="SAM" id="Phobius"/>
    </source>
</evidence>
<sequence>MVSTALVFPWMTSLWGMLAVMVPWGIGLSINLSLYNVVMVQLMGIENLSKVFGASKLISGILFIIIGPIVGMIRDASGSYVVAISILAGIMGLSFILWLFMPLAIMYDTKIKRQQCNGTV</sequence>
<comment type="caution">
    <text evidence="2">The sequence shown here is derived from an EMBL/GenBank/DDBJ whole genome shotgun (WGS) entry which is preliminary data.</text>
</comment>
<feature type="transmembrane region" description="Helical" evidence="1">
    <location>
        <begin position="51"/>
        <end position="73"/>
    </location>
</feature>
<dbReference type="Proteomes" id="UP001497623">
    <property type="component" value="Unassembled WGS sequence"/>
</dbReference>
<feature type="transmembrane region" description="Helical" evidence="1">
    <location>
        <begin position="14"/>
        <end position="39"/>
    </location>
</feature>
<dbReference type="AlphaFoldDB" id="A0AAV2SBG7"/>
<dbReference type="SUPFAM" id="SSF103473">
    <property type="entry name" value="MFS general substrate transporter"/>
    <property type="match status" value="1"/>
</dbReference>
<keyword evidence="1" id="KW-1133">Transmembrane helix</keyword>
<gene>
    <name evidence="2" type="ORF">MNOR_LOCUS34591</name>
</gene>
<dbReference type="InterPro" id="IPR036259">
    <property type="entry name" value="MFS_trans_sf"/>
</dbReference>
<evidence type="ECO:0000313" key="2">
    <source>
        <dbReference type="EMBL" id="CAL4174948.1"/>
    </source>
</evidence>
<feature type="transmembrane region" description="Helical" evidence="1">
    <location>
        <begin position="79"/>
        <end position="105"/>
    </location>
</feature>
<name>A0AAV2SBG7_MEGNR</name>
<protein>
    <recommendedName>
        <fullName evidence="4">Major facilitator superfamily (MFS) profile domain-containing protein</fullName>
    </recommendedName>
</protein>
<keyword evidence="3" id="KW-1185">Reference proteome</keyword>
<evidence type="ECO:0000313" key="3">
    <source>
        <dbReference type="Proteomes" id="UP001497623"/>
    </source>
</evidence>
<organism evidence="2 3">
    <name type="scientific">Meganyctiphanes norvegica</name>
    <name type="common">Northern krill</name>
    <name type="synonym">Thysanopoda norvegica</name>
    <dbReference type="NCBI Taxonomy" id="48144"/>
    <lineage>
        <taxon>Eukaryota</taxon>
        <taxon>Metazoa</taxon>
        <taxon>Ecdysozoa</taxon>
        <taxon>Arthropoda</taxon>
        <taxon>Crustacea</taxon>
        <taxon>Multicrustacea</taxon>
        <taxon>Malacostraca</taxon>
        <taxon>Eumalacostraca</taxon>
        <taxon>Eucarida</taxon>
        <taxon>Euphausiacea</taxon>
        <taxon>Euphausiidae</taxon>
        <taxon>Meganyctiphanes</taxon>
    </lineage>
</organism>
<proteinExistence type="predicted"/>
<keyword evidence="1" id="KW-0812">Transmembrane</keyword>
<keyword evidence="1" id="KW-0472">Membrane</keyword>
<accession>A0AAV2SBG7</accession>